<dbReference type="EMBL" id="JAZHRV010000001">
    <property type="protein sequence ID" value="MEH2553161.1"/>
    <property type="molecule type" value="Genomic_DNA"/>
</dbReference>
<proteinExistence type="predicted"/>
<keyword evidence="4" id="KW-1185">Reference proteome</keyword>
<evidence type="ECO:0000313" key="3">
    <source>
        <dbReference type="EMBL" id="MEH2553161.1"/>
    </source>
</evidence>
<protein>
    <recommendedName>
        <fullName evidence="5">Energy transducer TonB</fullName>
    </recommendedName>
</protein>
<organism evidence="3 4">
    <name type="scientific">Bradyrhizobium algeriense</name>
    <dbReference type="NCBI Taxonomy" id="634784"/>
    <lineage>
        <taxon>Bacteria</taxon>
        <taxon>Pseudomonadati</taxon>
        <taxon>Pseudomonadota</taxon>
        <taxon>Alphaproteobacteria</taxon>
        <taxon>Hyphomicrobiales</taxon>
        <taxon>Nitrobacteraceae</taxon>
        <taxon>Bradyrhizobium</taxon>
    </lineage>
</organism>
<gene>
    <name evidence="3" type="ORF">V1286_000690</name>
</gene>
<feature type="compositionally biased region" description="Polar residues" evidence="1">
    <location>
        <begin position="56"/>
        <end position="67"/>
    </location>
</feature>
<comment type="caution">
    <text evidence="3">The sequence shown here is derived from an EMBL/GenBank/DDBJ whole genome shotgun (WGS) entry which is preliminary data.</text>
</comment>
<evidence type="ECO:0008006" key="5">
    <source>
        <dbReference type="Google" id="ProtNLM"/>
    </source>
</evidence>
<reference evidence="3 4" key="1">
    <citation type="submission" date="2024-02" db="EMBL/GenBank/DDBJ databases">
        <title>Adaptive strategies in a cosmopolitan and abundant soil bacterium.</title>
        <authorList>
            <person name="Carini P."/>
        </authorList>
    </citation>
    <scope>NUCLEOTIDE SEQUENCE [LARGE SCALE GENOMIC DNA]</scope>
    <source>
        <strain evidence="3 4">AZCC 1608</strain>
    </source>
</reference>
<dbReference type="Proteomes" id="UP001364224">
    <property type="component" value="Unassembled WGS sequence"/>
</dbReference>
<evidence type="ECO:0000313" key="4">
    <source>
        <dbReference type="Proteomes" id="UP001364224"/>
    </source>
</evidence>
<keyword evidence="2" id="KW-0812">Transmembrane</keyword>
<keyword evidence="2" id="KW-0472">Membrane</keyword>
<evidence type="ECO:0000256" key="2">
    <source>
        <dbReference type="SAM" id="Phobius"/>
    </source>
</evidence>
<feature type="region of interest" description="Disordered" evidence="1">
    <location>
        <begin position="55"/>
        <end position="87"/>
    </location>
</feature>
<accession>A0ABU8B4Y8</accession>
<evidence type="ECO:0000256" key="1">
    <source>
        <dbReference type="SAM" id="MobiDB-lite"/>
    </source>
</evidence>
<dbReference type="RefSeq" id="WP_334477580.1">
    <property type="nucleotide sequence ID" value="NZ_JAZHRV010000001.1"/>
</dbReference>
<keyword evidence="2" id="KW-1133">Transmembrane helix</keyword>
<name>A0ABU8B4Y8_9BRAD</name>
<sequence>MKNTSRPSAVLPPIASFHVEKEGRSFFAFITSALHSSRRLQAGRILRQYEHLIAPSEQSAPRQSSQDSETREMLVTSRPAQPRLPAQPSARNEMGWLVAVAAAFLIIHIVAGTIWLRASVNETTASQAISSLYD</sequence>
<feature type="transmembrane region" description="Helical" evidence="2">
    <location>
        <begin position="96"/>
        <end position="116"/>
    </location>
</feature>